<proteinExistence type="predicted"/>
<sequence>MNYCFPCLQSQRSKKTNRNHAESVGSFNESKATERRSFTFAHNLIILADIKTLFTLWYADTKRQKAAEAHGNKMEETKQIDSKKINAQYFTFRELATATNNFRQECLLGEGGFGRVYKGTLQSTGQVVAVKQLDRNGQHGNREFLVEVLRLSLLNHPNLVNFIGYCADGDQRLLVYEFMPGDPFCMLLFEQAEPIFKDPKRFPDMADPHLKKQFPERSLNQAVAIAAMCLQDEPSTRPLISDVVTTLSFLSEDTEKMCSNGNEQRNFDQDGEYSGIDQEQEISKGESSNRPEISEGSVSSRSFAASKSLQEGNAPLHSESSRKLNDVGVISSNRSSKGSGFGISGQNGSKKLQSSFTLKRNGSDYLGSRKQINKTVSLAKQISTRISQEGSIGSRHRSMKLKDRTMSSRRKGVRKSYESLDDTATSAHSRMSEDPLSAVTLLYP</sequence>
<accession>A0ACC0XDS3</accession>
<reference evidence="2" key="1">
    <citation type="journal article" date="2023" name="G3 (Bethesda)">
        <title>Genome assembly and association tests identify interacting loci associated with vigor, precocity, and sex in interspecific pistachio rootstocks.</title>
        <authorList>
            <person name="Palmer W."/>
            <person name="Jacygrad E."/>
            <person name="Sagayaradj S."/>
            <person name="Cavanaugh K."/>
            <person name="Han R."/>
            <person name="Bertier L."/>
            <person name="Beede B."/>
            <person name="Kafkas S."/>
            <person name="Golino D."/>
            <person name="Preece J."/>
            <person name="Michelmore R."/>
        </authorList>
    </citation>
    <scope>NUCLEOTIDE SEQUENCE [LARGE SCALE GENOMIC DNA]</scope>
</reference>
<evidence type="ECO:0000313" key="1">
    <source>
        <dbReference type="EMBL" id="KAJ0014653.1"/>
    </source>
</evidence>
<organism evidence="1 2">
    <name type="scientific">Pistacia integerrima</name>
    <dbReference type="NCBI Taxonomy" id="434235"/>
    <lineage>
        <taxon>Eukaryota</taxon>
        <taxon>Viridiplantae</taxon>
        <taxon>Streptophyta</taxon>
        <taxon>Embryophyta</taxon>
        <taxon>Tracheophyta</taxon>
        <taxon>Spermatophyta</taxon>
        <taxon>Magnoliopsida</taxon>
        <taxon>eudicotyledons</taxon>
        <taxon>Gunneridae</taxon>
        <taxon>Pentapetalae</taxon>
        <taxon>rosids</taxon>
        <taxon>malvids</taxon>
        <taxon>Sapindales</taxon>
        <taxon>Anacardiaceae</taxon>
        <taxon>Pistacia</taxon>
    </lineage>
</organism>
<evidence type="ECO:0000313" key="2">
    <source>
        <dbReference type="Proteomes" id="UP001163603"/>
    </source>
</evidence>
<dbReference type="Proteomes" id="UP001163603">
    <property type="component" value="Chromosome 13"/>
</dbReference>
<keyword evidence="2" id="KW-1185">Reference proteome</keyword>
<comment type="caution">
    <text evidence="1">The sequence shown here is derived from an EMBL/GenBank/DDBJ whole genome shotgun (WGS) entry which is preliminary data.</text>
</comment>
<protein>
    <submittedName>
        <fullName evidence="1">Uncharacterized protein</fullName>
    </submittedName>
</protein>
<name>A0ACC0XDS3_9ROSI</name>
<dbReference type="EMBL" id="CM047748">
    <property type="protein sequence ID" value="KAJ0014653.1"/>
    <property type="molecule type" value="Genomic_DNA"/>
</dbReference>
<gene>
    <name evidence="1" type="ORF">Pint_21395</name>
</gene>